<keyword evidence="2" id="KW-1185">Reference proteome</keyword>
<name>A0ABU1LGP5_9FLAO</name>
<evidence type="ECO:0000313" key="2">
    <source>
        <dbReference type="Proteomes" id="UP001184853"/>
    </source>
</evidence>
<sequence>MKNLLIITLLLSLSSCNKTEEKKDNKNKKENIELETISEDESLTSEYIPHVDNKFDFNDKKLYENLKKAIYKGDTLAYKSAYKQYIINGRSKEFLYYAIIMAEKNNYAGAYKDISTILDFEVGDPLVTEYKFSSIYGTYSLLKAYEMGNAGGKASVEYVYTQKGKPIPKSSSIYCKD</sequence>
<proteinExistence type="predicted"/>
<organism evidence="1 2">
    <name type="scientific">Chryseobacterium geocarposphaerae</name>
    <dbReference type="NCBI Taxonomy" id="1416776"/>
    <lineage>
        <taxon>Bacteria</taxon>
        <taxon>Pseudomonadati</taxon>
        <taxon>Bacteroidota</taxon>
        <taxon>Flavobacteriia</taxon>
        <taxon>Flavobacteriales</taxon>
        <taxon>Weeksellaceae</taxon>
        <taxon>Chryseobacterium group</taxon>
        <taxon>Chryseobacterium</taxon>
    </lineage>
</organism>
<gene>
    <name evidence="1" type="ORF">J2781_002813</name>
</gene>
<dbReference type="EMBL" id="JAVDQS010000007">
    <property type="protein sequence ID" value="MDR6405879.1"/>
    <property type="molecule type" value="Genomic_DNA"/>
</dbReference>
<protein>
    <submittedName>
        <fullName evidence="1">Uncharacterized protein</fullName>
    </submittedName>
</protein>
<comment type="caution">
    <text evidence="1">The sequence shown here is derived from an EMBL/GenBank/DDBJ whole genome shotgun (WGS) entry which is preliminary data.</text>
</comment>
<reference evidence="1 2" key="1">
    <citation type="submission" date="2023-07" db="EMBL/GenBank/DDBJ databases">
        <title>Sorghum-associated microbial communities from plants grown in Nebraska, USA.</title>
        <authorList>
            <person name="Schachtman D."/>
        </authorList>
    </citation>
    <scope>NUCLEOTIDE SEQUENCE [LARGE SCALE GENOMIC DNA]</scope>
    <source>
        <strain evidence="1 2">DS1709</strain>
    </source>
</reference>
<evidence type="ECO:0000313" key="1">
    <source>
        <dbReference type="EMBL" id="MDR6405879.1"/>
    </source>
</evidence>
<accession>A0ABU1LGP5</accession>
<dbReference type="RefSeq" id="WP_115979766.1">
    <property type="nucleotide sequence ID" value="NZ_JAVDQS010000007.1"/>
</dbReference>
<dbReference type="Proteomes" id="UP001184853">
    <property type="component" value="Unassembled WGS sequence"/>
</dbReference>
<dbReference type="PROSITE" id="PS51257">
    <property type="entry name" value="PROKAR_LIPOPROTEIN"/>
    <property type="match status" value="1"/>
</dbReference>